<dbReference type="PANTHER" id="PTHR11561:SF11">
    <property type="entry name" value="PHOSPHOENOLPYRUVATE CARBOXYKINASE [GTP], MITOCHONDRIAL"/>
    <property type="match status" value="1"/>
</dbReference>
<reference evidence="3 4" key="1">
    <citation type="submission" date="2024-05" db="EMBL/GenBank/DDBJ databases">
        <title>Genome sequencing and assembly of Indian major carp, Cirrhinus mrigala (Hamilton, 1822).</title>
        <authorList>
            <person name="Mohindra V."/>
            <person name="Chowdhury L.M."/>
            <person name="Lal K."/>
            <person name="Jena J.K."/>
        </authorList>
    </citation>
    <scope>NUCLEOTIDE SEQUENCE [LARGE SCALE GENOMIC DNA]</scope>
    <source>
        <strain evidence="3">CM1030</strain>
        <tissue evidence="3">Blood</tissue>
    </source>
</reference>
<dbReference type="EMBL" id="JAMKFB020000024">
    <property type="protein sequence ID" value="KAL0156937.1"/>
    <property type="molecule type" value="Genomic_DNA"/>
</dbReference>
<name>A0ABD0N5U1_CIRMR</name>
<comment type="caution">
    <text evidence="3">The sequence shown here is derived from an EMBL/GenBank/DDBJ whole genome shotgun (WGS) entry which is preliminary data.</text>
</comment>
<dbReference type="SUPFAM" id="SSF68923">
    <property type="entry name" value="PEP carboxykinase N-terminal domain"/>
    <property type="match status" value="1"/>
</dbReference>
<dbReference type="InterPro" id="IPR008210">
    <property type="entry name" value="PEP_carboxykinase_N"/>
</dbReference>
<sequence length="68" mass="7399">RTMYVIPFSMGPVNSSLAKFGVQVTDSPYVVASMGIMTRMGTPVLEKLAEGAEFVRCQHSLGRPLPLK</sequence>
<evidence type="ECO:0000259" key="2">
    <source>
        <dbReference type="Pfam" id="PF17297"/>
    </source>
</evidence>
<proteinExistence type="predicted"/>
<organism evidence="3 4">
    <name type="scientific">Cirrhinus mrigala</name>
    <name type="common">Mrigala</name>
    <dbReference type="NCBI Taxonomy" id="683832"/>
    <lineage>
        <taxon>Eukaryota</taxon>
        <taxon>Metazoa</taxon>
        <taxon>Chordata</taxon>
        <taxon>Craniata</taxon>
        <taxon>Vertebrata</taxon>
        <taxon>Euteleostomi</taxon>
        <taxon>Actinopterygii</taxon>
        <taxon>Neopterygii</taxon>
        <taxon>Teleostei</taxon>
        <taxon>Ostariophysi</taxon>
        <taxon>Cypriniformes</taxon>
        <taxon>Cyprinidae</taxon>
        <taxon>Labeoninae</taxon>
        <taxon>Labeonini</taxon>
        <taxon>Cirrhinus</taxon>
    </lineage>
</organism>
<feature type="non-terminal residue" evidence="3">
    <location>
        <position position="68"/>
    </location>
</feature>
<evidence type="ECO:0000313" key="4">
    <source>
        <dbReference type="Proteomes" id="UP001529510"/>
    </source>
</evidence>
<dbReference type="PANTHER" id="PTHR11561">
    <property type="entry name" value="PHOSPHOENOLPYRUVATE CARBOXYKINASE"/>
    <property type="match status" value="1"/>
</dbReference>
<protein>
    <recommendedName>
        <fullName evidence="2">Phosphoenolpyruvate carboxykinase GTP-utilising N-terminal domain-containing protein</fullName>
    </recommendedName>
</protein>
<gene>
    <name evidence="3" type="ORF">M9458_048183</name>
</gene>
<comment type="subunit">
    <text evidence="1">Monomer.</text>
</comment>
<evidence type="ECO:0000256" key="1">
    <source>
        <dbReference type="ARBA" id="ARBA00011245"/>
    </source>
</evidence>
<accession>A0ABD0N5U1</accession>
<dbReference type="Proteomes" id="UP001529510">
    <property type="component" value="Unassembled WGS sequence"/>
</dbReference>
<keyword evidence="4" id="KW-1185">Reference proteome</keyword>
<dbReference type="InterPro" id="IPR008209">
    <property type="entry name" value="PEP_carboxykinase_GTP"/>
</dbReference>
<feature type="domain" description="Phosphoenolpyruvate carboxykinase GTP-utilising N-terminal" evidence="2">
    <location>
        <begin position="1"/>
        <end position="66"/>
    </location>
</feature>
<dbReference type="AlphaFoldDB" id="A0ABD0N5U1"/>
<feature type="non-terminal residue" evidence="3">
    <location>
        <position position="1"/>
    </location>
</feature>
<dbReference type="InterPro" id="IPR035078">
    <property type="entry name" value="PEP_carboxykinase_GTP_N"/>
</dbReference>
<evidence type="ECO:0000313" key="3">
    <source>
        <dbReference type="EMBL" id="KAL0156937.1"/>
    </source>
</evidence>
<dbReference type="Gene3D" id="3.40.449.10">
    <property type="entry name" value="Phosphoenolpyruvate Carboxykinase, domain 1"/>
    <property type="match status" value="1"/>
</dbReference>
<dbReference type="Pfam" id="PF17297">
    <property type="entry name" value="PEPCK_N"/>
    <property type="match status" value="1"/>
</dbReference>